<proteinExistence type="predicted"/>
<dbReference type="GO" id="GO:0016020">
    <property type="term" value="C:membrane"/>
    <property type="evidence" value="ECO:0007669"/>
    <property type="project" value="UniProtKB-SubCell"/>
</dbReference>
<keyword evidence="9" id="KW-1185">Reference proteome</keyword>
<evidence type="ECO:0000259" key="7">
    <source>
        <dbReference type="PROSITE" id="PS51380"/>
    </source>
</evidence>
<evidence type="ECO:0000256" key="2">
    <source>
        <dbReference type="ARBA" id="ARBA00022692"/>
    </source>
</evidence>
<keyword evidence="2 5" id="KW-0812">Transmembrane</keyword>
<evidence type="ECO:0000256" key="4">
    <source>
        <dbReference type="ARBA" id="ARBA00023136"/>
    </source>
</evidence>
<sequence>MFLLIHLLGVPQVDAIFGPKSFAALIFTCLPFMFRLVQSLRLGFSGKKIQFLNVVKLVLTMSVTALSSWKFLLDDEETCSTTILSVDNIGLSKYDLLRTPDRPVLPSKIVTEEKQWVWYVLIVVDFILRLSWTLRLSISLFTSSWITLTMSILEILRRSLWMIVRIEAEIEDMRLTDQRRNGAGNDVGP</sequence>
<feature type="chain" id="PRO_5041342943" description="EXS domain-containing protein" evidence="6">
    <location>
        <begin position="16"/>
        <end position="189"/>
    </location>
</feature>
<evidence type="ECO:0000313" key="9">
    <source>
        <dbReference type="Proteomes" id="UP001177140"/>
    </source>
</evidence>
<dbReference type="InterPro" id="IPR004342">
    <property type="entry name" value="EXS_C"/>
</dbReference>
<comment type="caution">
    <text evidence="8">The sequence shown here is derived from an EMBL/GenBank/DDBJ whole genome shotgun (WGS) entry which is preliminary data.</text>
</comment>
<dbReference type="PANTHER" id="PTHR10783">
    <property type="entry name" value="XENOTROPIC AND POLYTROPIC RETROVIRUS RECEPTOR 1-RELATED"/>
    <property type="match status" value="1"/>
</dbReference>
<keyword evidence="6" id="KW-0732">Signal</keyword>
<evidence type="ECO:0000256" key="6">
    <source>
        <dbReference type="SAM" id="SignalP"/>
    </source>
</evidence>
<keyword evidence="4 5" id="KW-0472">Membrane</keyword>
<organism evidence="8 9">
    <name type="scientific">Papaver nudicaule</name>
    <name type="common">Iceland poppy</name>
    <dbReference type="NCBI Taxonomy" id="74823"/>
    <lineage>
        <taxon>Eukaryota</taxon>
        <taxon>Viridiplantae</taxon>
        <taxon>Streptophyta</taxon>
        <taxon>Embryophyta</taxon>
        <taxon>Tracheophyta</taxon>
        <taxon>Spermatophyta</taxon>
        <taxon>Magnoliopsida</taxon>
        <taxon>Ranunculales</taxon>
        <taxon>Papaveraceae</taxon>
        <taxon>Papaveroideae</taxon>
        <taxon>Papaver</taxon>
    </lineage>
</organism>
<evidence type="ECO:0000256" key="5">
    <source>
        <dbReference type="SAM" id="Phobius"/>
    </source>
</evidence>
<feature type="signal peptide" evidence="6">
    <location>
        <begin position="1"/>
        <end position="15"/>
    </location>
</feature>
<gene>
    <name evidence="8" type="ORF">MKW94_008726</name>
</gene>
<evidence type="ECO:0000256" key="1">
    <source>
        <dbReference type="ARBA" id="ARBA00004141"/>
    </source>
</evidence>
<feature type="domain" description="EXS" evidence="7">
    <location>
        <begin position="15"/>
        <end position="189"/>
    </location>
</feature>
<dbReference type="Proteomes" id="UP001177140">
    <property type="component" value="Unassembled WGS sequence"/>
</dbReference>
<feature type="transmembrane region" description="Helical" evidence="5">
    <location>
        <begin position="25"/>
        <end position="44"/>
    </location>
</feature>
<dbReference type="PROSITE" id="PS51380">
    <property type="entry name" value="EXS"/>
    <property type="match status" value="1"/>
</dbReference>
<dbReference type="Pfam" id="PF03124">
    <property type="entry name" value="EXS"/>
    <property type="match status" value="1"/>
</dbReference>
<evidence type="ECO:0000313" key="8">
    <source>
        <dbReference type="EMBL" id="MCL7039885.1"/>
    </source>
</evidence>
<evidence type="ECO:0000256" key="3">
    <source>
        <dbReference type="ARBA" id="ARBA00022989"/>
    </source>
</evidence>
<keyword evidence="3 5" id="KW-1133">Transmembrane helix</keyword>
<feature type="transmembrane region" description="Helical" evidence="5">
    <location>
        <begin position="138"/>
        <end position="156"/>
    </location>
</feature>
<dbReference type="EMBL" id="JAJJMA010206056">
    <property type="protein sequence ID" value="MCL7039885.1"/>
    <property type="molecule type" value="Genomic_DNA"/>
</dbReference>
<protein>
    <recommendedName>
        <fullName evidence="7">EXS domain-containing protein</fullName>
    </recommendedName>
</protein>
<accession>A0AA42ASP6</accession>
<reference evidence="8" key="1">
    <citation type="submission" date="2022-03" db="EMBL/GenBank/DDBJ databases">
        <title>A functionally conserved STORR gene fusion in Papaver species that diverged 16.8 million years ago.</title>
        <authorList>
            <person name="Catania T."/>
        </authorList>
    </citation>
    <scope>NUCLEOTIDE SEQUENCE</scope>
    <source>
        <strain evidence="8">S-191538</strain>
    </source>
</reference>
<dbReference type="AlphaFoldDB" id="A0AA42ASP6"/>
<name>A0AA42ASP6_PAPNU</name>
<comment type="subcellular location">
    <subcellularLocation>
        <location evidence="1">Membrane</location>
        <topology evidence="1">Multi-pass membrane protein</topology>
    </subcellularLocation>
</comment>